<feature type="domain" description="EAL" evidence="2">
    <location>
        <begin position="544"/>
        <end position="798"/>
    </location>
</feature>
<dbReference type="Pfam" id="PF00990">
    <property type="entry name" value="GGDEF"/>
    <property type="match status" value="1"/>
</dbReference>
<reference evidence="5" key="1">
    <citation type="journal article" date="2019" name="Int. J. Syst. Evol. Microbiol.">
        <title>The Global Catalogue of Microorganisms (GCM) 10K type strain sequencing project: providing services to taxonomists for standard genome sequencing and annotation.</title>
        <authorList>
            <consortium name="The Broad Institute Genomics Platform"/>
            <consortium name="The Broad Institute Genome Sequencing Center for Infectious Disease"/>
            <person name="Wu L."/>
            <person name="Ma J."/>
        </authorList>
    </citation>
    <scope>NUCLEOTIDE SEQUENCE [LARGE SCALE GENOMIC DNA]</scope>
    <source>
        <strain evidence="5">KACC 12507</strain>
    </source>
</reference>
<dbReference type="PROSITE" id="PS50887">
    <property type="entry name" value="GGDEF"/>
    <property type="match status" value="1"/>
</dbReference>
<comment type="caution">
    <text evidence="4">The sequence shown here is derived from an EMBL/GenBank/DDBJ whole genome shotgun (WGS) entry which is preliminary data.</text>
</comment>
<dbReference type="Gene3D" id="3.30.70.270">
    <property type="match status" value="1"/>
</dbReference>
<dbReference type="SMART" id="SM00267">
    <property type="entry name" value="GGDEF"/>
    <property type="match status" value="1"/>
</dbReference>
<dbReference type="RefSeq" id="WP_382408959.1">
    <property type="nucleotide sequence ID" value="NZ_JBHSGU010000005.1"/>
</dbReference>
<evidence type="ECO:0000259" key="2">
    <source>
        <dbReference type="PROSITE" id="PS50883"/>
    </source>
</evidence>
<dbReference type="InterPro" id="IPR029787">
    <property type="entry name" value="Nucleotide_cyclase"/>
</dbReference>
<evidence type="ECO:0000313" key="5">
    <source>
        <dbReference type="Proteomes" id="UP001595897"/>
    </source>
</evidence>
<dbReference type="PANTHER" id="PTHR33121:SF79">
    <property type="entry name" value="CYCLIC DI-GMP PHOSPHODIESTERASE PDED-RELATED"/>
    <property type="match status" value="1"/>
</dbReference>
<evidence type="ECO:0000256" key="1">
    <source>
        <dbReference type="SAM" id="Phobius"/>
    </source>
</evidence>
<keyword evidence="1" id="KW-0472">Membrane</keyword>
<dbReference type="PANTHER" id="PTHR33121">
    <property type="entry name" value="CYCLIC DI-GMP PHOSPHODIESTERASE PDEF"/>
    <property type="match status" value="1"/>
</dbReference>
<evidence type="ECO:0000259" key="3">
    <source>
        <dbReference type="PROSITE" id="PS50887"/>
    </source>
</evidence>
<organism evidence="4 5">
    <name type="scientific">Glaciecola siphonariae</name>
    <dbReference type="NCBI Taxonomy" id="521012"/>
    <lineage>
        <taxon>Bacteria</taxon>
        <taxon>Pseudomonadati</taxon>
        <taxon>Pseudomonadota</taxon>
        <taxon>Gammaproteobacteria</taxon>
        <taxon>Alteromonadales</taxon>
        <taxon>Alteromonadaceae</taxon>
        <taxon>Glaciecola</taxon>
    </lineage>
</organism>
<dbReference type="InterPro" id="IPR000160">
    <property type="entry name" value="GGDEF_dom"/>
</dbReference>
<gene>
    <name evidence="4" type="ORF">ACFO4O_12330</name>
</gene>
<dbReference type="CDD" id="cd01948">
    <property type="entry name" value="EAL"/>
    <property type="match status" value="1"/>
</dbReference>
<dbReference type="SUPFAM" id="SSF141868">
    <property type="entry name" value="EAL domain-like"/>
    <property type="match status" value="1"/>
</dbReference>
<dbReference type="PROSITE" id="PS50883">
    <property type="entry name" value="EAL"/>
    <property type="match status" value="1"/>
</dbReference>
<dbReference type="InterPro" id="IPR050706">
    <property type="entry name" value="Cyclic-di-GMP_PDE-like"/>
</dbReference>
<protein>
    <submittedName>
        <fullName evidence="4">Bifunctional diguanylate cyclase/phosphodiesterase</fullName>
    </submittedName>
</protein>
<keyword evidence="5" id="KW-1185">Reference proteome</keyword>
<dbReference type="Gene3D" id="3.20.20.450">
    <property type="entry name" value="EAL domain"/>
    <property type="match status" value="1"/>
</dbReference>
<feature type="transmembrane region" description="Helical" evidence="1">
    <location>
        <begin position="282"/>
        <end position="303"/>
    </location>
</feature>
<dbReference type="CDD" id="cd01949">
    <property type="entry name" value="GGDEF"/>
    <property type="match status" value="1"/>
</dbReference>
<dbReference type="SUPFAM" id="SSF55073">
    <property type="entry name" value="Nucleotide cyclase"/>
    <property type="match status" value="1"/>
</dbReference>
<dbReference type="InterPro" id="IPR035919">
    <property type="entry name" value="EAL_sf"/>
</dbReference>
<dbReference type="InterPro" id="IPR001633">
    <property type="entry name" value="EAL_dom"/>
</dbReference>
<proteinExistence type="predicted"/>
<sequence>MNILHGLLSKMLLLVVIVAVMSLAASYTFVSIQQNKNLESNLDELKRAHLETSYLLFNNQMNEQILSGEEVILLSALTDKSPEQVNAFFKDIWPRIQLSFSLSSMSFSNGKQRFSFGQFPESEMSNMQMMARNNLRAQSGILCHFMCELAASVPVKFQGETWSLSLLSSLDPTIILLNQVVGSDIGILSPFDKPSRDNNTLTRYISEVMTGVEKNSKIREAVLSEDEIKRLESDGLLIRAEEMEYYVWFQKFSGVGQDMTLMFMRDISGNLLAQQRAQTEQVIVIFVTLTFGILLFLILFSIIPISKINQLKRAIKLIGAKEYNIARYRLGKRGRALLPDELDDLEDEFRHAIDVLESYEQELSNSQKRLVRQATIDSITGLFTRNVLIEDLANMNREEHITNVAIFFLDLDGFKPVNDNLGHEAGDIMLKKIGYRLKGVVNKFIRVYRIGGDEFVICYSNYSSEKALESMADAVVELFSAPFHIYDTSIAISASIGIAFQEARAIEPDRLLRYADIAMYQAKEDGKNCYTFFNEQMRKSVQRRFTIKNDFVTALADDQLSVVFQPVVSANTREVIKLEALCRWHHPDLGHIPPPIFIDVIEESENMNTLFEWIVGNVLNELEYLDSVGLDNVIISVNLSPSQLVNDTALSILSSMCKERGIEASRIELELTETSLITSFEQAKTWIEQATGNGFKIAIDDFGAGYSSLSYLTAFPYDTVKLDRSLLNNIDIDKRQQRIVGSLTQMLHGLSVPIVAEGAETEEHFEQLRILGCDYIQGYLISRPIGHDDLVVFLNNQTTK</sequence>
<dbReference type="EMBL" id="JBHSGU010000005">
    <property type="protein sequence ID" value="MFC4700951.1"/>
    <property type="molecule type" value="Genomic_DNA"/>
</dbReference>
<dbReference type="Pfam" id="PF00563">
    <property type="entry name" value="EAL"/>
    <property type="match status" value="1"/>
</dbReference>
<keyword evidence="1" id="KW-1133">Transmembrane helix</keyword>
<feature type="domain" description="GGDEF" evidence="3">
    <location>
        <begin position="402"/>
        <end position="535"/>
    </location>
</feature>
<name>A0ABV9LYI7_9ALTE</name>
<accession>A0ABV9LYI7</accession>
<dbReference type="SMART" id="SM00052">
    <property type="entry name" value="EAL"/>
    <property type="match status" value="1"/>
</dbReference>
<dbReference type="InterPro" id="IPR043128">
    <property type="entry name" value="Rev_trsase/Diguanyl_cyclase"/>
</dbReference>
<dbReference type="NCBIfam" id="TIGR00254">
    <property type="entry name" value="GGDEF"/>
    <property type="match status" value="1"/>
</dbReference>
<keyword evidence="1" id="KW-0812">Transmembrane</keyword>
<evidence type="ECO:0000313" key="4">
    <source>
        <dbReference type="EMBL" id="MFC4700951.1"/>
    </source>
</evidence>
<dbReference type="Proteomes" id="UP001595897">
    <property type="component" value="Unassembled WGS sequence"/>
</dbReference>